<dbReference type="Proteomes" id="UP000499080">
    <property type="component" value="Unassembled WGS sequence"/>
</dbReference>
<evidence type="ECO:0000313" key="1">
    <source>
        <dbReference type="EMBL" id="GBM64081.1"/>
    </source>
</evidence>
<comment type="caution">
    <text evidence="1">The sequence shown here is derived from an EMBL/GenBank/DDBJ whole genome shotgun (WGS) entry which is preliminary data.</text>
</comment>
<proteinExistence type="predicted"/>
<name>A0A4Y2HFN2_ARAVE</name>
<dbReference type="EMBL" id="BGPR01001907">
    <property type="protein sequence ID" value="GBM64081.1"/>
    <property type="molecule type" value="Genomic_DNA"/>
</dbReference>
<keyword evidence="2" id="KW-1185">Reference proteome</keyword>
<dbReference type="AlphaFoldDB" id="A0A4Y2HFN2"/>
<sequence length="126" mass="14394">MSASMQSYKHMLPEYLPYKAFGLPELLKRPKIALTWDLQNDPVNSQSLFHICLQGCSLTLELSKEALVEQQSFSLEFRINALLYSGRMDMLATPHGRYSAPKPSHQQDELCDIELFVHNILPMTPV</sequence>
<organism evidence="1 2">
    <name type="scientific">Araneus ventricosus</name>
    <name type="common">Orbweaver spider</name>
    <name type="synonym">Epeira ventricosa</name>
    <dbReference type="NCBI Taxonomy" id="182803"/>
    <lineage>
        <taxon>Eukaryota</taxon>
        <taxon>Metazoa</taxon>
        <taxon>Ecdysozoa</taxon>
        <taxon>Arthropoda</taxon>
        <taxon>Chelicerata</taxon>
        <taxon>Arachnida</taxon>
        <taxon>Araneae</taxon>
        <taxon>Araneomorphae</taxon>
        <taxon>Entelegynae</taxon>
        <taxon>Araneoidea</taxon>
        <taxon>Araneidae</taxon>
        <taxon>Araneus</taxon>
    </lineage>
</organism>
<evidence type="ECO:0000313" key="2">
    <source>
        <dbReference type="Proteomes" id="UP000499080"/>
    </source>
</evidence>
<accession>A0A4Y2HFN2</accession>
<reference evidence="1 2" key="1">
    <citation type="journal article" date="2019" name="Sci. Rep.">
        <title>Orb-weaving spider Araneus ventricosus genome elucidates the spidroin gene catalogue.</title>
        <authorList>
            <person name="Kono N."/>
            <person name="Nakamura H."/>
            <person name="Ohtoshi R."/>
            <person name="Moran D.A.P."/>
            <person name="Shinohara A."/>
            <person name="Yoshida Y."/>
            <person name="Fujiwara M."/>
            <person name="Mori M."/>
            <person name="Tomita M."/>
            <person name="Arakawa K."/>
        </authorList>
    </citation>
    <scope>NUCLEOTIDE SEQUENCE [LARGE SCALE GENOMIC DNA]</scope>
</reference>
<gene>
    <name evidence="1" type="ORF">AVEN_120995_1</name>
</gene>
<protein>
    <submittedName>
        <fullName evidence="1">Uncharacterized protein</fullName>
    </submittedName>
</protein>